<dbReference type="Proteomes" id="UP001303046">
    <property type="component" value="Unassembled WGS sequence"/>
</dbReference>
<name>A0ABR1DB48_NECAM</name>
<dbReference type="PROSITE" id="PS51029">
    <property type="entry name" value="MADF"/>
    <property type="match status" value="1"/>
</dbReference>
<feature type="region of interest" description="Disordered" evidence="1">
    <location>
        <begin position="174"/>
        <end position="200"/>
    </location>
</feature>
<sequence>MSEHAEESEDSDGLIKDTFDEDTLTQLSSLIASGRGVRMDETPAFNMRLIAEVKARRYLYDHTDEGYNLIPWRNNAWVEIADALDSSPEHVKTRWKTLRDRFKKEEKKEKMTGKPATWVFQKPLRFIQTLPKDRLPDDSTVVVKEEQQDNGHISPMETAISFIKQEMSRVAEAAAESSTAEVATTSPSLTPLSNQDPCDLPPSEKRARVSLTDHILPLNPSRFLAPPIWQRIEDEEEEMFGHMVALRLSKLNPKAREMAKMRIMQVLFEVQFGTQSST</sequence>
<dbReference type="InterPro" id="IPR006578">
    <property type="entry name" value="MADF-dom"/>
</dbReference>
<protein>
    <recommendedName>
        <fullName evidence="2">MADF domain-containing protein</fullName>
    </recommendedName>
</protein>
<organism evidence="3 4">
    <name type="scientific">Necator americanus</name>
    <name type="common">Human hookworm</name>
    <dbReference type="NCBI Taxonomy" id="51031"/>
    <lineage>
        <taxon>Eukaryota</taxon>
        <taxon>Metazoa</taxon>
        <taxon>Ecdysozoa</taxon>
        <taxon>Nematoda</taxon>
        <taxon>Chromadorea</taxon>
        <taxon>Rhabditida</taxon>
        <taxon>Rhabditina</taxon>
        <taxon>Rhabditomorpha</taxon>
        <taxon>Strongyloidea</taxon>
        <taxon>Ancylostomatidae</taxon>
        <taxon>Bunostominae</taxon>
        <taxon>Necator</taxon>
    </lineage>
</organism>
<keyword evidence="4" id="KW-1185">Reference proteome</keyword>
<dbReference type="SMART" id="SM00595">
    <property type="entry name" value="MADF"/>
    <property type="match status" value="1"/>
</dbReference>
<evidence type="ECO:0000313" key="3">
    <source>
        <dbReference type="EMBL" id="KAK6747654.1"/>
    </source>
</evidence>
<dbReference type="PANTHER" id="PTHR12243:SF66">
    <property type="entry name" value="MADF DOMAIN-CONTAINING PROTEIN"/>
    <property type="match status" value="1"/>
</dbReference>
<feature type="compositionally biased region" description="Low complexity" evidence="1">
    <location>
        <begin position="174"/>
        <end position="186"/>
    </location>
</feature>
<feature type="compositionally biased region" description="Polar residues" evidence="1">
    <location>
        <begin position="187"/>
        <end position="196"/>
    </location>
</feature>
<gene>
    <name evidence="3" type="primary">Necator_chrIV.g13990</name>
    <name evidence="3" type="ORF">RB195_000697</name>
</gene>
<reference evidence="3 4" key="1">
    <citation type="submission" date="2023-08" db="EMBL/GenBank/DDBJ databases">
        <title>A Necator americanus chromosomal reference genome.</title>
        <authorList>
            <person name="Ilik V."/>
            <person name="Petrzelkova K.J."/>
            <person name="Pardy F."/>
            <person name="Fuh T."/>
            <person name="Niatou-Singa F.S."/>
            <person name="Gouil Q."/>
            <person name="Baker L."/>
            <person name="Ritchie M.E."/>
            <person name="Jex A.R."/>
            <person name="Gazzola D."/>
            <person name="Li H."/>
            <person name="Toshio Fujiwara R."/>
            <person name="Zhan B."/>
            <person name="Aroian R.V."/>
            <person name="Pafco B."/>
            <person name="Schwarz E.M."/>
        </authorList>
    </citation>
    <scope>NUCLEOTIDE SEQUENCE [LARGE SCALE GENOMIC DNA]</scope>
    <source>
        <strain evidence="3 4">Aroian</strain>
        <tissue evidence="3">Whole animal</tissue>
    </source>
</reference>
<dbReference type="EMBL" id="JAVFWL010000004">
    <property type="protein sequence ID" value="KAK6747654.1"/>
    <property type="molecule type" value="Genomic_DNA"/>
</dbReference>
<feature type="domain" description="MADF" evidence="2">
    <location>
        <begin position="48"/>
        <end position="132"/>
    </location>
</feature>
<dbReference type="PANTHER" id="PTHR12243">
    <property type="entry name" value="MADF DOMAIN TRANSCRIPTION FACTOR"/>
    <property type="match status" value="1"/>
</dbReference>
<dbReference type="InterPro" id="IPR039353">
    <property type="entry name" value="TF_Adf1"/>
</dbReference>
<dbReference type="Pfam" id="PF10545">
    <property type="entry name" value="MADF_DNA_bdg"/>
    <property type="match status" value="1"/>
</dbReference>
<comment type="caution">
    <text evidence="3">The sequence shown here is derived from an EMBL/GenBank/DDBJ whole genome shotgun (WGS) entry which is preliminary data.</text>
</comment>
<evidence type="ECO:0000256" key="1">
    <source>
        <dbReference type="SAM" id="MobiDB-lite"/>
    </source>
</evidence>
<evidence type="ECO:0000259" key="2">
    <source>
        <dbReference type="PROSITE" id="PS51029"/>
    </source>
</evidence>
<accession>A0ABR1DB48</accession>
<evidence type="ECO:0000313" key="4">
    <source>
        <dbReference type="Proteomes" id="UP001303046"/>
    </source>
</evidence>
<proteinExistence type="predicted"/>